<name>A0AAV8XVB4_9CUCU</name>
<feature type="transmembrane region" description="Helical" evidence="8">
    <location>
        <begin position="35"/>
        <end position="55"/>
    </location>
</feature>
<dbReference type="Gene3D" id="1.20.1080.10">
    <property type="entry name" value="Glycerol uptake facilitator protein"/>
    <property type="match status" value="1"/>
</dbReference>
<dbReference type="SUPFAM" id="SSF81338">
    <property type="entry name" value="Aquaporin-like"/>
    <property type="match status" value="1"/>
</dbReference>
<evidence type="ECO:0000256" key="2">
    <source>
        <dbReference type="ARBA" id="ARBA00006175"/>
    </source>
</evidence>
<accession>A0AAV8XVB4</accession>
<reference evidence="10" key="1">
    <citation type="journal article" date="2023" name="Insect Mol. Biol.">
        <title>Genome sequencing provides insights into the evolution of gene families encoding plant cell wall-degrading enzymes in longhorned beetles.</title>
        <authorList>
            <person name="Shin N.R."/>
            <person name="Okamura Y."/>
            <person name="Kirsch R."/>
            <person name="Pauchet Y."/>
        </authorList>
    </citation>
    <scope>NUCLEOTIDE SEQUENCE</scope>
    <source>
        <strain evidence="10">AMC_N1</strain>
    </source>
</reference>
<dbReference type="PANTHER" id="PTHR19139:SF270">
    <property type="entry name" value="ENTOMOGLYCEROPORIN 1-RELATED"/>
    <property type="match status" value="1"/>
</dbReference>
<keyword evidence="9" id="KW-0732">Signal</keyword>
<dbReference type="PROSITE" id="PS00221">
    <property type="entry name" value="MIP"/>
    <property type="match status" value="1"/>
</dbReference>
<evidence type="ECO:0000256" key="3">
    <source>
        <dbReference type="ARBA" id="ARBA00022448"/>
    </source>
</evidence>
<keyword evidence="6 8" id="KW-0472">Membrane</keyword>
<feature type="signal peptide" evidence="9">
    <location>
        <begin position="1"/>
        <end position="19"/>
    </location>
</feature>
<dbReference type="PRINTS" id="PR00783">
    <property type="entry name" value="MINTRINSICP"/>
</dbReference>
<dbReference type="Proteomes" id="UP001162162">
    <property type="component" value="Unassembled WGS sequence"/>
</dbReference>
<evidence type="ECO:0000256" key="5">
    <source>
        <dbReference type="ARBA" id="ARBA00022989"/>
    </source>
</evidence>
<comment type="subcellular location">
    <subcellularLocation>
        <location evidence="1">Membrane</location>
        <topology evidence="1">Multi-pass membrane protein</topology>
    </subcellularLocation>
</comment>
<comment type="caution">
    <text evidence="10">The sequence shown here is derived from an EMBL/GenBank/DDBJ whole genome shotgun (WGS) entry which is preliminary data.</text>
</comment>
<dbReference type="PANTHER" id="PTHR19139">
    <property type="entry name" value="AQUAPORIN TRANSPORTER"/>
    <property type="match status" value="1"/>
</dbReference>
<evidence type="ECO:0000256" key="1">
    <source>
        <dbReference type="ARBA" id="ARBA00004141"/>
    </source>
</evidence>
<protein>
    <submittedName>
        <fullName evidence="10">Uncharacterized protein</fullName>
    </submittedName>
</protein>
<evidence type="ECO:0000256" key="7">
    <source>
        <dbReference type="RuleBase" id="RU000477"/>
    </source>
</evidence>
<dbReference type="InterPro" id="IPR023271">
    <property type="entry name" value="Aquaporin-like"/>
</dbReference>
<gene>
    <name evidence="10" type="ORF">NQ318_005619</name>
</gene>
<evidence type="ECO:0000256" key="9">
    <source>
        <dbReference type="SAM" id="SignalP"/>
    </source>
</evidence>
<feature type="chain" id="PRO_5043417843" evidence="9">
    <location>
        <begin position="20"/>
        <end position="172"/>
    </location>
</feature>
<dbReference type="AlphaFoldDB" id="A0AAV8XVB4"/>
<evidence type="ECO:0000256" key="4">
    <source>
        <dbReference type="ARBA" id="ARBA00022692"/>
    </source>
</evidence>
<keyword evidence="11" id="KW-1185">Reference proteome</keyword>
<evidence type="ECO:0000256" key="6">
    <source>
        <dbReference type="ARBA" id="ARBA00023136"/>
    </source>
</evidence>
<dbReference type="InterPro" id="IPR000425">
    <property type="entry name" value="MIP"/>
</dbReference>
<evidence type="ECO:0000313" key="10">
    <source>
        <dbReference type="EMBL" id="KAJ8942301.1"/>
    </source>
</evidence>
<keyword evidence="5 8" id="KW-1133">Transmembrane helix</keyword>
<feature type="transmembrane region" description="Helical" evidence="8">
    <location>
        <begin position="76"/>
        <end position="94"/>
    </location>
</feature>
<dbReference type="EMBL" id="JAPWTK010000334">
    <property type="protein sequence ID" value="KAJ8942301.1"/>
    <property type="molecule type" value="Genomic_DNA"/>
</dbReference>
<comment type="similarity">
    <text evidence="2 7">Belongs to the MIP/aquaporin (TC 1.A.8) family.</text>
</comment>
<keyword evidence="3 7" id="KW-0813">Transport</keyword>
<feature type="transmembrane region" description="Helical" evidence="8">
    <location>
        <begin position="121"/>
        <end position="140"/>
    </location>
</feature>
<keyword evidence="4 7" id="KW-0812">Transmembrane</keyword>
<evidence type="ECO:0000256" key="8">
    <source>
        <dbReference type="SAM" id="Phobius"/>
    </source>
</evidence>
<dbReference type="InterPro" id="IPR022357">
    <property type="entry name" value="MIP_CS"/>
</dbReference>
<proteinExistence type="inferred from homology"/>
<sequence>MFMAELIGTAILLLLGCMGCIPEVDNPPAMHHMSSFSFGFVILLIIQGFGHISGAHLNPAVTIAAVLNNILTPKMGIVYVVAQFLGALFGFAILKELMPKDYVKPGFCMTLPHSLISHQQALIIETLITTILIMVVCAVWDKRNTDKPDSVPLRFAFIVVAISMVAVSLIIT</sequence>
<dbReference type="GO" id="GO:0015267">
    <property type="term" value="F:channel activity"/>
    <property type="evidence" value="ECO:0007669"/>
    <property type="project" value="InterPro"/>
</dbReference>
<dbReference type="Pfam" id="PF00230">
    <property type="entry name" value="MIP"/>
    <property type="match status" value="1"/>
</dbReference>
<dbReference type="GO" id="GO:0005886">
    <property type="term" value="C:plasma membrane"/>
    <property type="evidence" value="ECO:0007669"/>
    <property type="project" value="TreeGrafter"/>
</dbReference>
<organism evidence="10 11">
    <name type="scientific">Aromia moschata</name>
    <dbReference type="NCBI Taxonomy" id="1265417"/>
    <lineage>
        <taxon>Eukaryota</taxon>
        <taxon>Metazoa</taxon>
        <taxon>Ecdysozoa</taxon>
        <taxon>Arthropoda</taxon>
        <taxon>Hexapoda</taxon>
        <taxon>Insecta</taxon>
        <taxon>Pterygota</taxon>
        <taxon>Neoptera</taxon>
        <taxon>Endopterygota</taxon>
        <taxon>Coleoptera</taxon>
        <taxon>Polyphaga</taxon>
        <taxon>Cucujiformia</taxon>
        <taxon>Chrysomeloidea</taxon>
        <taxon>Cerambycidae</taxon>
        <taxon>Cerambycinae</taxon>
        <taxon>Callichromatini</taxon>
        <taxon>Aromia</taxon>
    </lineage>
</organism>
<evidence type="ECO:0000313" key="11">
    <source>
        <dbReference type="Proteomes" id="UP001162162"/>
    </source>
</evidence>
<dbReference type="InterPro" id="IPR034294">
    <property type="entry name" value="Aquaporin_transptr"/>
</dbReference>
<feature type="transmembrane region" description="Helical" evidence="8">
    <location>
        <begin position="152"/>
        <end position="171"/>
    </location>
</feature>